<reference evidence="2" key="1">
    <citation type="submission" date="2016-11" db="UniProtKB">
        <authorList>
            <consortium name="WormBaseParasite"/>
        </authorList>
    </citation>
    <scope>IDENTIFICATION</scope>
    <source>
        <strain evidence="2">KR3021</strain>
    </source>
</reference>
<name>A0AC35TPY0_9BILA</name>
<protein>
    <submittedName>
        <fullName evidence="2">7TM_GPCR_Srx domain-containing protein</fullName>
    </submittedName>
</protein>
<proteinExistence type="predicted"/>
<evidence type="ECO:0000313" key="2">
    <source>
        <dbReference type="WBParaSite" id="RSKR_0000263225.1"/>
    </source>
</evidence>
<accession>A0AC35TPY0</accession>
<organism evidence="1 2">
    <name type="scientific">Rhabditophanes sp. KR3021</name>
    <dbReference type="NCBI Taxonomy" id="114890"/>
    <lineage>
        <taxon>Eukaryota</taxon>
        <taxon>Metazoa</taxon>
        <taxon>Ecdysozoa</taxon>
        <taxon>Nematoda</taxon>
        <taxon>Chromadorea</taxon>
        <taxon>Rhabditida</taxon>
        <taxon>Tylenchina</taxon>
        <taxon>Panagrolaimomorpha</taxon>
        <taxon>Strongyloidoidea</taxon>
        <taxon>Alloionematidae</taxon>
        <taxon>Rhabditophanes</taxon>
    </lineage>
</organism>
<evidence type="ECO:0000313" key="1">
    <source>
        <dbReference type="Proteomes" id="UP000095286"/>
    </source>
</evidence>
<dbReference type="WBParaSite" id="RSKR_0000263225.1">
    <property type="protein sequence ID" value="RSKR_0000263225.1"/>
    <property type="gene ID" value="RSKR_0000263225"/>
</dbReference>
<sequence>MIDDPSKKHPIYGTFLFIYSSTFFILDLICLAALLDNKLRHFNGIRIMTAISMCEVINIFPGGIIPGILAFKGHIYCSNVTLSYFHGQSTLLFYILTCCYAVLLSVNRCLAIAYPRLEARMFDGAKVFIWIGIILVYNVYFFFTTTTIFFGSKSAHFLYNPYFGYPFKDDGENQNSWQYYSNYITAFFVLFTYLTFAGFYLHVRKQTNKMSFSGQKTDCTKSIFASVFINAIILCFSNTTYNIIKDMEVNDVFYRISLVAAIAVEGMNSVVYYILNPTIRGIVQDFKIFKIMKFYKVAPVHKVTIVVSKNSVK</sequence>
<dbReference type="Proteomes" id="UP000095286">
    <property type="component" value="Unplaced"/>
</dbReference>